<evidence type="ECO:0000259" key="2">
    <source>
        <dbReference type="Pfam" id="PF12904"/>
    </source>
</evidence>
<sequence>MKRLALLAITMLVSIYNFAQNNPHGRIKVTADGHYLQHQDGTPFFWLGDTGWELFHRLTLPEIKSYLDNRASKGFTVIQAVALAEFDGVHKPNRYGELPLINDDPTQPNDSYFKLIDSAVMLAAERDLFIGLLPTWGDKVTKMWGEGPVVFDSINAYAYGKWIGNRYKNNTNIIWILGGDRPAVRDSMDWRPVWRQMARGIIEATNHQCLITYHPSGGDFSTSQFIHNEPWLDVNMFQSGHGNGHDTHCWELVTRDRRYSPTKPTLDAEPNYEDHPVDPWPKWNVDNGYFRAYDVRKQTYRSVFAGACGVTYGHHSVWQFVNERDEIINFADRGWRNAINRPGAFQVGFLRKLIESRPMLNRIPDSTIIVGDKGLKGEHMEAFRGGDNSYAMIYLPAGKRFSINTTFMTAKEVVAWWFNPKDGSTQKINTLKRTNNISFTPPIQGVENDWVLVIDDASKKYKEPGR</sequence>
<gene>
    <name evidence="4" type="ORF">QTN47_26975</name>
</gene>
<feature type="chain" id="PRO_5047262345" evidence="1">
    <location>
        <begin position="20"/>
        <end position="466"/>
    </location>
</feature>
<feature type="domain" description="Putative collagen-binding" evidence="2">
    <location>
        <begin position="363"/>
        <end position="455"/>
    </location>
</feature>
<name>A0ABV3ZMS5_9BACT</name>
<dbReference type="PANTHER" id="PTHR37836:SF3">
    <property type="entry name" value="ENDOGLUCANASE"/>
    <property type="match status" value="1"/>
</dbReference>
<feature type="signal peptide" evidence="1">
    <location>
        <begin position="1"/>
        <end position="19"/>
    </location>
</feature>
<feature type="domain" description="Apiosidase-like catalytic" evidence="3">
    <location>
        <begin position="32"/>
        <end position="360"/>
    </location>
</feature>
<evidence type="ECO:0000313" key="4">
    <source>
        <dbReference type="EMBL" id="MEX6691182.1"/>
    </source>
</evidence>
<dbReference type="Gene3D" id="3.20.20.80">
    <property type="entry name" value="Glycosidases"/>
    <property type="match status" value="1"/>
</dbReference>
<evidence type="ECO:0000313" key="5">
    <source>
        <dbReference type="Proteomes" id="UP001560573"/>
    </source>
</evidence>
<accession>A0ABV3ZMS5</accession>
<dbReference type="Pfam" id="PF13204">
    <property type="entry name" value="Apiosidase"/>
    <property type="match status" value="1"/>
</dbReference>
<protein>
    <submittedName>
        <fullName evidence="4">Glycoside hydrolase family 140 protein</fullName>
    </submittedName>
</protein>
<organism evidence="4 5">
    <name type="scientific">Danxiaibacter flavus</name>
    <dbReference type="NCBI Taxonomy" id="3049108"/>
    <lineage>
        <taxon>Bacteria</taxon>
        <taxon>Pseudomonadati</taxon>
        <taxon>Bacteroidota</taxon>
        <taxon>Chitinophagia</taxon>
        <taxon>Chitinophagales</taxon>
        <taxon>Chitinophagaceae</taxon>
        <taxon>Danxiaibacter</taxon>
    </lineage>
</organism>
<dbReference type="PANTHER" id="PTHR37836">
    <property type="entry name" value="LMO1036 PROTEIN"/>
    <property type="match status" value="1"/>
</dbReference>
<dbReference type="RefSeq" id="WP_369332598.1">
    <property type="nucleotide sequence ID" value="NZ_JAULBC010000014.1"/>
</dbReference>
<dbReference type="Pfam" id="PF12904">
    <property type="entry name" value="Collagen_bind_2"/>
    <property type="match status" value="1"/>
</dbReference>
<evidence type="ECO:0000259" key="3">
    <source>
        <dbReference type="Pfam" id="PF13204"/>
    </source>
</evidence>
<reference evidence="4 5" key="1">
    <citation type="submission" date="2023-07" db="EMBL/GenBank/DDBJ databases">
        <authorList>
            <person name="Lian W.-H."/>
        </authorList>
    </citation>
    <scope>NUCLEOTIDE SEQUENCE [LARGE SCALE GENOMIC DNA]</scope>
    <source>
        <strain evidence="4 5">SYSU DXS3180</strain>
    </source>
</reference>
<dbReference type="EMBL" id="JAULBC010000014">
    <property type="protein sequence ID" value="MEX6691182.1"/>
    <property type="molecule type" value="Genomic_DNA"/>
</dbReference>
<comment type="caution">
    <text evidence="4">The sequence shown here is derived from an EMBL/GenBank/DDBJ whole genome shotgun (WGS) entry which is preliminary data.</text>
</comment>
<dbReference type="InterPro" id="IPR025277">
    <property type="entry name" value="Apiosidase-like_cat_dom"/>
</dbReference>
<keyword evidence="5" id="KW-1185">Reference proteome</keyword>
<dbReference type="Proteomes" id="UP001560573">
    <property type="component" value="Unassembled WGS sequence"/>
</dbReference>
<proteinExistence type="predicted"/>
<keyword evidence="1" id="KW-0732">Signal</keyword>
<keyword evidence="4" id="KW-0378">Hydrolase</keyword>
<dbReference type="GO" id="GO:0016787">
    <property type="term" value="F:hydrolase activity"/>
    <property type="evidence" value="ECO:0007669"/>
    <property type="project" value="UniProtKB-KW"/>
</dbReference>
<evidence type="ECO:0000256" key="1">
    <source>
        <dbReference type="SAM" id="SignalP"/>
    </source>
</evidence>
<dbReference type="InterPro" id="IPR024749">
    <property type="entry name" value="Collagen-bd_put"/>
</dbReference>